<evidence type="ECO:0000313" key="6">
    <source>
        <dbReference type="Proteomes" id="UP000326729"/>
    </source>
</evidence>
<keyword evidence="2" id="KW-0472">Membrane</keyword>
<feature type="domain" description="NAD(+)--protein-arginine ADP-ribosyltransferase Tre1-like N-terminal" evidence="4">
    <location>
        <begin position="50"/>
        <end position="242"/>
    </location>
</feature>
<dbReference type="Pfam" id="PF21724">
    <property type="entry name" value="DUF6861"/>
    <property type="match status" value="1"/>
</dbReference>
<feature type="compositionally biased region" description="Basic and acidic residues" evidence="1">
    <location>
        <begin position="247"/>
        <end position="258"/>
    </location>
</feature>
<keyword evidence="2" id="KW-0812">Transmembrane</keyword>
<proteinExistence type="predicted"/>
<dbReference type="Pfam" id="PF15604">
    <property type="entry name" value="Ntox15"/>
    <property type="match status" value="1"/>
</dbReference>
<evidence type="ECO:0000256" key="1">
    <source>
        <dbReference type="SAM" id="MobiDB-lite"/>
    </source>
</evidence>
<gene>
    <name evidence="5" type="ORF">PS659_02316</name>
</gene>
<feature type="transmembrane region" description="Helical" evidence="2">
    <location>
        <begin position="188"/>
        <end position="211"/>
    </location>
</feature>
<feature type="transmembrane region" description="Helical" evidence="2">
    <location>
        <begin position="88"/>
        <end position="111"/>
    </location>
</feature>
<feature type="compositionally biased region" description="Basic and acidic residues" evidence="1">
    <location>
        <begin position="274"/>
        <end position="289"/>
    </location>
</feature>
<feature type="transmembrane region" description="Helical" evidence="2">
    <location>
        <begin position="123"/>
        <end position="147"/>
    </location>
</feature>
<name>A0A5E6SIX1_PSEFL</name>
<dbReference type="Proteomes" id="UP000326729">
    <property type="component" value="Unassembled WGS sequence"/>
</dbReference>
<dbReference type="RefSeq" id="WP_150716190.1">
    <property type="nucleotide sequence ID" value="NZ_CABVGY010000011.1"/>
</dbReference>
<feature type="domain" description="Novel toxin 15" evidence="3">
    <location>
        <begin position="305"/>
        <end position="446"/>
    </location>
</feature>
<sequence length="449" mass="49070">MLLWRFVPTWHDIENRITHEMGYQGGASFRTHFNEPAPSLSLNIRRIKSVRTAFIQAEWEAGRLLRRRFSDLDISSILNELIDVVTQMAMIVAGSVLTGGAIGAGAGAFLGGAGAIPMGAAGAAMGLQVSTWILGILGLTSVAEFFVEGLPRIGEYYLTGINIAWKGPRGEEGLNPFSRDDPFAEERAAHHIALGHVEVVVLLLGAIVAYITRGRGNANVLAQEMRASPKGARLGEWMLKHEEALIKRPDLQTAEPRRGALSTQEPAPPAHRPPGKDKDSPRDKPNAMPLHKVECFKADKMPASKIGEFERQLKGQEDGLNRLTVDEYLENIANPVKRSPATARQARKNLQAKLQARFQDELSQTMDTLDAEVVAIKKAKETMSNLAGLHNPDLRAGGKDIIADFGDRQVNSSIGPQWGPKIENLKAAAENIPSSIRKSTFLNVKLHKC</sequence>
<reference evidence="5 6" key="1">
    <citation type="submission" date="2019-09" db="EMBL/GenBank/DDBJ databases">
        <authorList>
            <person name="Chandra G."/>
            <person name="Truman W A."/>
        </authorList>
    </citation>
    <scope>NUCLEOTIDE SEQUENCE [LARGE SCALE GENOMIC DNA]</scope>
    <source>
        <strain evidence="5">PS659</strain>
    </source>
</reference>
<accession>A0A5E6SIX1</accession>
<dbReference type="InterPro" id="IPR049195">
    <property type="entry name" value="Tre1-like_N"/>
</dbReference>
<feature type="region of interest" description="Disordered" evidence="1">
    <location>
        <begin position="247"/>
        <end position="289"/>
    </location>
</feature>
<protein>
    <submittedName>
        <fullName evidence="5">Uncharacterized protein</fullName>
    </submittedName>
</protein>
<dbReference type="EMBL" id="CABVGY010000011">
    <property type="protein sequence ID" value="VVM80460.1"/>
    <property type="molecule type" value="Genomic_DNA"/>
</dbReference>
<evidence type="ECO:0000259" key="3">
    <source>
        <dbReference type="Pfam" id="PF15604"/>
    </source>
</evidence>
<dbReference type="OrthoDB" id="3261089at2"/>
<evidence type="ECO:0000259" key="4">
    <source>
        <dbReference type="Pfam" id="PF21724"/>
    </source>
</evidence>
<evidence type="ECO:0000313" key="5">
    <source>
        <dbReference type="EMBL" id="VVM80460.1"/>
    </source>
</evidence>
<evidence type="ECO:0000256" key="2">
    <source>
        <dbReference type="SAM" id="Phobius"/>
    </source>
</evidence>
<dbReference type="AlphaFoldDB" id="A0A5E6SIX1"/>
<organism evidence="5 6">
    <name type="scientific">Pseudomonas fluorescens</name>
    <dbReference type="NCBI Taxonomy" id="294"/>
    <lineage>
        <taxon>Bacteria</taxon>
        <taxon>Pseudomonadati</taxon>
        <taxon>Pseudomonadota</taxon>
        <taxon>Gammaproteobacteria</taxon>
        <taxon>Pseudomonadales</taxon>
        <taxon>Pseudomonadaceae</taxon>
        <taxon>Pseudomonas</taxon>
    </lineage>
</organism>
<keyword evidence="2" id="KW-1133">Transmembrane helix</keyword>
<dbReference type="InterPro" id="IPR028949">
    <property type="entry name" value="Ntox15"/>
</dbReference>